<dbReference type="STRING" id="4955.A0A1G4MJU7"/>
<dbReference type="AlphaFoldDB" id="A0A1G4MJU7"/>
<organism evidence="10 11">
    <name type="scientific">Lachancea fermentati</name>
    <name type="common">Zygosaccharomyces fermentati</name>
    <dbReference type="NCBI Taxonomy" id="4955"/>
    <lineage>
        <taxon>Eukaryota</taxon>
        <taxon>Fungi</taxon>
        <taxon>Dikarya</taxon>
        <taxon>Ascomycota</taxon>
        <taxon>Saccharomycotina</taxon>
        <taxon>Saccharomycetes</taxon>
        <taxon>Saccharomycetales</taxon>
        <taxon>Saccharomycetaceae</taxon>
        <taxon>Lachancea</taxon>
    </lineage>
</organism>
<dbReference type="SUPFAM" id="SSF50978">
    <property type="entry name" value="WD40 repeat-like"/>
    <property type="match status" value="1"/>
</dbReference>
<evidence type="ECO:0000256" key="5">
    <source>
        <dbReference type="ARBA" id="ARBA00023136"/>
    </source>
</evidence>
<dbReference type="PANTHER" id="PTHR23323:SF26">
    <property type="entry name" value="VACUOLAR PROTEIN SORTING-ASSOCIATED PROTEIN 18 HOMOLOG"/>
    <property type="match status" value="1"/>
</dbReference>
<dbReference type="GO" id="GO:0006904">
    <property type="term" value="P:vesicle docking involved in exocytosis"/>
    <property type="evidence" value="ECO:0007669"/>
    <property type="project" value="TreeGrafter"/>
</dbReference>
<feature type="domain" description="Pep3/Vps18 RING C-terminal" evidence="9">
    <location>
        <begin position="801"/>
        <end position="884"/>
    </location>
</feature>
<dbReference type="Pfam" id="PF05131">
    <property type="entry name" value="Pep3_Vps18"/>
    <property type="match status" value="1"/>
</dbReference>
<reference evidence="10 11" key="1">
    <citation type="submission" date="2016-03" db="EMBL/GenBank/DDBJ databases">
        <authorList>
            <person name="Devillers H."/>
        </authorList>
    </citation>
    <scope>NUCLEOTIDE SEQUENCE [LARGE SCALE GENOMIC DNA]</scope>
    <source>
        <strain evidence="10">CBS 6772</strain>
    </source>
</reference>
<dbReference type="OrthoDB" id="1845386at2759"/>
<dbReference type="GO" id="GO:0098588">
    <property type="term" value="C:bounding membrane of organelle"/>
    <property type="evidence" value="ECO:0007669"/>
    <property type="project" value="UniProtKB-ARBA"/>
</dbReference>
<keyword evidence="2" id="KW-0479">Metal-binding</keyword>
<dbReference type="InterPro" id="IPR036322">
    <property type="entry name" value="WD40_repeat_dom_sf"/>
</dbReference>
<dbReference type="GO" id="GO:0005768">
    <property type="term" value="C:endosome"/>
    <property type="evidence" value="ECO:0007669"/>
    <property type="project" value="TreeGrafter"/>
</dbReference>
<comment type="subcellular location">
    <subcellularLocation>
        <location evidence="6">Endomembrane system</location>
        <topology evidence="6">Peripheral membrane protein</topology>
        <orientation evidence="6">Cytoplasmic side</orientation>
    </subcellularLocation>
</comment>
<dbReference type="InterPro" id="IPR015943">
    <property type="entry name" value="WD40/YVTN_repeat-like_dom_sf"/>
</dbReference>
<dbReference type="Gene3D" id="3.30.40.10">
    <property type="entry name" value="Zinc/RING finger domain, C3HC4 (zinc finger)"/>
    <property type="match status" value="1"/>
</dbReference>
<dbReference type="GO" id="GO:0030674">
    <property type="term" value="F:protein-macromolecule adaptor activity"/>
    <property type="evidence" value="ECO:0007669"/>
    <property type="project" value="TreeGrafter"/>
</dbReference>
<evidence type="ECO:0000313" key="10">
    <source>
        <dbReference type="EMBL" id="SCW04154.1"/>
    </source>
</evidence>
<dbReference type="InterPro" id="IPR013083">
    <property type="entry name" value="Znf_RING/FYVE/PHD"/>
</dbReference>
<evidence type="ECO:0000256" key="1">
    <source>
        <dbReference type="ARBA" id="ARBA00010454"/>
    </source>
</evidence>
<dbReference type="GO" id="GO:0007032">
    <property type="term" value="P:endosome organization"/>
    <property type="evidence" value="ECO:0007669"/>
    <property type="project" value="TreeGrafter"/>
</dbReference>
<name>A0A1G4MJU7_LACFM</name>
<dbReference type="GO" id="GO:0030897">
    <property type="term" value="C:HOPS complex"/>
    <property type="evidence" value="ECO:0007669"/>
    <property type="project" value="TreeGrafter"/>
</dbReference>
<dbReference type="GO" id="GO:0006886">
    <property type="term" value="P:intracellular protein transport"/>
    <property type="evidence" value="ECO:0007669"/>
    <property type="project" value="UniProtKB-UniRule"/>
</dbReference>
<comment type="similarity">
    <text evidence="1">Belongs to the VPS18 family.</text>
</comment>
<dbReference type="GO" id="GO:0008270">
    <property type="term" value="F:zinc ion binding"/>
    <property type="evidence" value="ECO:0007669"/>
    <property type="project" value="UniProtKB-KW"/>
</dbReference>
<dbReference type="InterPro" id="IPR058919">
    <property type="entry name" value="Pep3/Vps18_RING_C"/>
</dbReference>
<dbReference type="SUPFAM" id="SSF57850">
    <property type="entry name" value="RING/U-box"/>
    <property type="match status" value="1"/>
</dbReference>
<dbReference type="InterPro" id="IPR000547">
    <property type="entry name" value="Clathrin_H-chain/VPS_repeat"/>
</dbReference>
<evidence type="ECO:0000259" key="8">
    <source>
        <dbReference type="Pfam" id="PF05131"/>
    </source>
</evidence>
<accession>A0A1G4MJU7</accession>
<dbReference type="GO" id="GO:0048284">
    <property type="term" value="P:organelle fusion"/>
    <property type="evidence" value="ECO:0007669"/>
    <property type="project" value="TreeGrafter"/>
</dbReference>
<protein>
    <submittedName>
        <fullName evidence="10">LAFE_0H07272g1_1</fullName>
    </submittedName>
</protein>
<keyword evidence="5" id="KW-0472">Membrane</keyword>
<dbReference type="CDD" id="cd16462">
    <property type="entry name" value="RING-H2_Pep3p-like"/>
    <property type="match status" value="1"/>
</dbReference>
<dbReference type="PANTHER" id="PTHR23323">
    <property type="entry name" value="VACUOLAR PROTEIN SORTING-ASSOCIATED PROTEIN"/>
    <property type="match status" value="1"/>
</dbReference>
<dbReference type="OMA" id="KFFVFPC"/>
<evidence type="ECO:0000313" key="11">
    <source>
        <dbReference type="Proteomes" id="UP000190831"/>
    </source>
</evidence>
<dbReference type="GO" id="GO:0007033">
    <property type="term" value="P:vacuole organization"/>
    <property type="evidence" value="ECO:0007669"/>
    <property type="project" value="TreeGrafter"/>
</dbReference>
<dbReference type="Gene3D" id="2.130.10.10">
    <property type="entry name" value="YVTN repeat-like/Quinoprotein amine dehydrogenase"/>
    <property type="match status" value="1"/>
</dbReference>
<dbReference type="InterPro" id="IPR007810">
    <property type="entry name" value="Pep3/Vps18_beta-prop"/>
</dbReference>
<evidence type="ECO:0000256" key="2">
    <source>
        <dbReference type="ARBA" id="ARBA00022723"/>
    </source>
</evidence>
<keyword evidence="3" id="KW-0863">Zinc-finger</keyword>
<evidence type="ECO:0000256" key="3">
    <source>
        <dbReference type="ARBA" id="ARBA00022771"/>
    </source>
</evidence>
<gene>
    <name evidence="10" type="ORF">LAFE_0H07272G</name>
</gene>
<dbReference type="Proteomes" id="UP000190831">
    <property type="component" value="Chromosome H"/>
</dbReference>
<dbReference type="PROSITE" id="PS50236">
    <property type="entry name" value="CHCR"/>
    <property type="match status" value="1"/>
</dbReference>
<evidence type="ECO:0000256" key="6">
    <source>
        <dbReference type="ARBA" id="ARBA00029433"/>
    </source>
</evidence>
<sequence length="902" mass="103261">MNVIIEHVQLQFFKEIENNISSLQVKQNIMSFALKSGHLFLIDLATPSTVARFQLPLLASNHEKILNIWMNPNGSILLAKTNFAKYFTCPVPSILEGHGKCTPLKQLSKKNCDIISIDWYQESQFICGTAEGILYLVDLSADGSVIKLHSSPNPIDGVAFSPQTGAFLVSSNTIMFWKDVKDPSTTFTKTIPNETEQFEHIDKIGKKFTYNEQTFAWIIKSGIVFGNTDIAGKVLTSATILLTVELPQSKHRIKDFVLTKYHLILLRGSEVIVVNQLNNKIVFQETIWVQEEEKLTGLAVDYSQTPPTIWCFSSANIYEIILQDENSGMWKLLCDQKKFDEALGLKGLHHLERDQIYEEKGNYLFSENRLAEAAECFGVSTCTSTSISALKFLDNKDLDSLQMFLTTKLHCLKGTSENQSQSILLSSWIVWNYMQQLNEIDECINSEQKPQNLENWHKRKSLVNKSLEDFLSSNVDCLDKETIYQIMSNQHRKNEIMFFANVIQDHRFILSYWIRSNNWYESLKVLVTLQDPECTYKYATILLVNSPDSTVSTWMQIRELNPSELIHPILTYFTNFQKQRQLASSMQSLQNYGLNYLKWCIEEHDSCDSIIYSTAIYMMIAGFDGEEKELETINFMEDHQGSFDLDFVLRLSLKFDKFQISIYLYSKLKLYEDAVTLALDKNLVDSAKLVASASELDVNETLRHKLWLQIAKKMLSSGNDVKQTIKSIILDSNEILTMRDLLPLFDEFTTVANLKEELVKSLERHNQEMLQISQEIKNSIKIKKEIVEDIESLKQRYQVLEPGASCDCCGQVLQTRKFFVFPCGHNFHTDCLIKEILDSTDFTLKSKIETFQKGLSNKKAPVDAKELDKLLSSKCCLCSDIKINTIDEPLIENEAEAAAWAI</sequence>
<keyword evidence="11" id="KW-1185">Reference proteome</keyword>
<evidence type="ECO:0000259" key="9">
    <source>
        <dbReference type="Pfam" id="PF26148"/>
    </source>
</evidence>
<feature type="repeat" description="CHCR" evidence="7">
    <location>
        <begin position="557"/>
        <end position="723"/>
    </location>
</feature>
<evidence type="ECO:0000256" key="7">
    <source>
        <dbReference type="PROSITE-ProRule" id="PRU01006"/>
    </source>
</evidence>
<proteinExistence type="inferred from homology"/>
<feature type="domain" description="Pep3/Vps18 beta-propeller" evidence="8">
    <location>
        <begin position="2"/>
        <end position="321"/>
    </location>
</feature>
<dbReference type="EMBL" id="LT598491">
    <property type="protein sequence ID" value="SCW04154.1"/>
    <property type="molecule type" value="Genomic_DNA"/>
</dbReference>
<evidence type="ECO:0000256" key="4">
    <source>
        <dbReference type="ARBA" id="ARBA00022833"/>
    </source>
</evidence>
<dbReference type="Pfam" id="PF26148">
    <property type="entry name" value="VPS18_RING_C"/>
    <property type="match status" value="1"/>
</dbReference>
<keyword evidence="4" id="KW-0862">Zinc</keyword>